<dbReference type="AlphaFoldDB" id="A0A1R4IVC3"/>
<dbReference type="Proteomes" id="UP000196230">
    <property type="component" value="Unassembled WGS sequence"/>
</dbReference>
<dbReference type="SUPFAM" id="SSF55486">
    <property type="entry name" value="Metalloproteases ('zincins'), catalytic domain"/>
    <property type="match status" value="1"/>
</dbReference>
<name>A0A1R4IVC3_9MICC</name>
<sequence>MTPEHHTPDEHLEWMTEQEFDDAVSAALARIPDELARLLTNVVVVVEQEYEPEPWEDPDTELLGLYDGIPLTERAEMPWQLPDRIVVFRGPLTRHCRSRAELEDEITVTVMHEVGHFFGIEEDRLHELGWG</sequence>
<organism evidence="1 2">
    <name type="scientific">Micrococcus lylae</name>
    <dbReference type="NCBI Taxonomy" id="1273"/>
    <lineage>
        <taxon>Bacteria</taxon>
        <taxon>Bacillati</taxon>
        <taxon>Actinomycetota</taxon>
        <taxon>Actinomycetes</taxon>
        <taxon>Micrococcales</taxon>
        <taxon>Micrococcaceae</taxon>
        <taxon>Micrococcus</taxon>
    </lineage>
</organism>
<dbReference type="CDD" id="cd12952">
    <property type="entry name" value="MMP_ACEL2062"/>
    <property type="match status" value="1"/>
</dbReference>
<dbReference type="InterPro" id="IPR038555">
    <property type="entry name" value="Zincin_1_sf"/>
</dbReference>
<dbReference type="InterPro" id="IPR010428">
    <property type="entry name" value="Zincin_1"/>
</dbReference>
<accession>A0A1R4IVC3</accession>
<evidence type="ECO:0008006" key="3">
    <source>
        <dbReference type="Google" id="ProtNLM"/>
    </source>
</evidence>
<proteinExistence type="predicted"/>
<dbReference type="Gene3D" id="3.30.2010.20">
    <property type="match status" value="1"/>
</dbReference>
<evidence type="ECO:0000313" key="2">
    <source>
        <dbReference type="Proteomes" id="UP000196230"/>
    </source>
</evidence>
<dbReference type="Pfam" id="PF06262">
    <property type="entry name" value="Zincin_1"/>
    <property type="match status" value="1"/>
</dbReference>
<dbReference type="RefSeq" id="WP_227718695.1">
    <property type="nucleotide sequence ID" value="NZ_FUKP01000029.1"/>
</dbReference>
<dbReference type="EMBL" id="FUKP01000029">
    <property type="protein sequence ID" value="SJN23629.1"/>
    <property type="molecule type" value="Genomic_DNA"/>
</dbReference>
<protein>
    <recommendedName>
        <fullName evidence="3">Metallopeptidase family protein</fullName>
    </recommendedName>
</protein>
<evidence type="ECO:0000313" key="1">
    <source>
        <dbReference type="EMBL" id="SJN23629.1"/>
    </source>
</evidence>
<gene>
    <name evidence="1" type="ORF">FM125_04695</name>
</gene>
<reference evidence="1 2" key="1">
    <citation type="submission" date="2017-02" db="EMBL/GenBank/DDBJ databases">
        <authorList>
            <person name="Peterson S.W."/>
        </authorList>
    </citation>
    <scope>NUCLEOTIDE SEQUENCE [LARGE SCALE GENOMIC DNA]</scope>
    <source>
        <strain evidence="1 2">2B3F</strain>
    </source>
</reference>